<evidence type="ECO:0008006" key="3">
    <source>
        <dbReference type="Google" id="ProtNLM"/>
    </source>
</evidence>
<reference evidence="1 2" key="1">
    <citation type="submission" date="2015-09" db="EMBL/GenBank/DDBJ databases">
        <title>Atta colombica WGS genome.</title>
        <authorList>
            <person name="Nygaard S."/>
            <person name="Hu H."/>
            <person name="Boomsma J."/>
            <person name="Zhang G."/>
        </authorList>
    </citation>
    <scope>NUCLEOTIDE SEQUENCE [LARGE SCALE GENOMIC DNA]</scope>
    <source>
        <strain evidence="1">Treedump-2</strain>
        <tissue evidence="1">Whole body</tissue>
    </source>
</reference>
<sequence>MFSLNQPNNPRAIAFADDLIINAKPVSIITFICDRNVKKNYKSFMIENSKKNNSMKNIPHKNIVKYLGINLDERLHTYRHPIKKVRLSWRK</sequence>
<evidence type="ECO:0000313" key="2">
    <source>
        <dbReference type="Proteomes" id="UP000078540"/>
    </source>
</evidence>
<organism evidence="1 2">
    <name type="scientific">Atta colombica</name>
    <dbReference type="NCBI Taxonomy" id="520822"/>
    <lineage>
        <taxon>Eukaryota</taxon>
        <taxon>Metazoa</taxon>
        <taxon>Ecdysozoa</taxon>
        <taxon>Arthropoda</taxon>
        <taxon>Hexapoda</taxon>
        <taxon>Insecta</taxon>
        <taxon>Pterygota</taxon>
        <taxon>Neoptera</taxon>
        <taxon>Endopterygota</taxon>
        <taxon>Hymenoptera</taxon>
        <taxon>Apocrita</taxon>
        <taxon>Aculeata</taxon>
        <taxon>Formicoidea</taxon>
        <taxon>Formicidae</taxon>
        <taxon>Myrmicinae</taxon>
        <taxon>Atta</taxon>
    </lineage>
</organism>
<proteinExistence type="predicted"/>
<keyword evidence="2" id="KW-1185">Reference proteome</keyword>
<protein>
    <recommendedName>
        <fullName evidence="3">Reverse transcriptase domain-containing protein</fullName>
    </recommendedName>
</protein>
<dbReference type="EMBL" id="KQ976439">
    <property type="protein sequence ID" value="KYM86694.1"/>
    <property type="molecule type" value="Genomic_DNA"/>
</dbReference>
<accession>A0A195BLU0</accession>
<name>A0A195BLU0_9HYME</name>
<gene>
    <name evidence="1" type="ORF">ALC53_03844</name>
</gene>
<dbReference type="AlphaFoldDB" id="A0A195BLU0"/>
<evidence type="ECO:0000313" key="1">
    <source>
        <dbReference type="EMBL" id="KYM86694.1"/>
    </source>
</evidence>
<dbReference type="Proteomes" id="UP000078540">
    <property type="component" value="Unassembled WGS sequence"/>
</dbReference>